<reference evidence="1 2" key="1">
    <citation type="journal article" date="2009" name="Int. J. Syst. Evol. Microbiol.">
        <title>Paenibacillus contaminans sp. nov., isolated from a contaminated laboratory plate.</title>
        <authorList>
            <person name="Chou J.H."/>
            <person name="Lee J.H."/>
            <person name="Lin M.C."/>
            <person name="Chang P.S."/>
            <person name="Arun A.B."/>
            <person name="Young C.C."/>
            <person name="Chen W.M."/>
        </authorList>
    </citation>
    <scope>NUCLEOTIDE SEQUENCE [LARGE SCALE GENOMIC DNA]</scope>
    <source>
        <strain evidence="1 2">CKOBP-6</strain>
    </source>
</reference>
<keyword evidence="2" id="KW-1185">Reference proteome</keyword>
<gene>
    <name evidence="1" type="ORF">DQG23_21210</name>
</gene>
<sequence length="109" mass="12582">MLKRIHIDIDVFEDRRQLVPGYLVEDRHAMYIDDSGVLWLIRVSPTEKERVYSEDPVNSLILATNVRADDVIERIYARLAAMTGFDFLMTILIPMGADIDFEFVDTFSA</sequence>
<protein>
    <submittedName>
        <fullName evidence="1">Uncharacterized protein</fullName>
    </submittedName>
</protein>
<comment type="caution">
    <text evidence="1">The sequence shown here is derived from an EMBL/GenBank/DDBJ whole genome shotgun (WGS) entry which is preliminary data.</text>
</comment>
<name>A0A329MIW8_9BACL</name>
<dbReference type="EMBL" id="QMFB01000012">
    <property type="protein sequence ID" value="RAV19508.1"/>
    <property type="molecule type" value="Genomic_DNA"/>
</dbReference>
<evidence type="ECO:0000313" key="1">
    <source>
        <dbReference type="EMBL" id="RAV19508.1"/>
    </source>
</evidence>
<dbReference type="RefSeq" id="WP_113032869.1">
    <property type="nucleotide sequence ID" value="NZ_QMFB01000012.1"/>
</dbReference>
<dbReference type="AlphaFoldDB" id="A0A329MIW8"/>
<organism evidence="1 2">
    <name type="scientific">Paenibacillus contaminans</name>
    <dbReference type="NCBI Taxonomy" id="450362"/>
    <lineage>
        <taxon>Bacteria</taxon>
        <taxon>Bacillati</taxon>
        <taxon>Bacillota</taxon>
        <taxon>Bacilli</taxon>
        <taxon>Bacillales</taxon>
        <taxon>Paenibacillaceae</taxon>
        <taxon>Paenibacillus</taxon>
    </lineage>
</organism>
<proteinExistence type="predicted"/>
<evidence type="ECO:0000313" key="2">
    <source>
        <dbReference type="Proteomes" id="UP000250369"/>
    </source>
</evidence>
<accession>A0A329MIW8</accession>
<dbReference type="Proteomes" id="UP000250369">
    <property type="component" value="Unassembled WGS sequence"/>
</dbReference>